<dbReference type="CDD" id="cd04026">
    <property type="entry name" value="C2_PKC_alpha_gamma"/>
    <property type="match status" value="1"/>
</dbReference>
<keyword evidence="15" id="KW-1185">Reference proteome</keyword>
<dbReference type="SUPFAM" id="SSF49562">
    <property type="entry name" value="C2 domain (Calcium/lipid-binding domain, CaLB)"/>
    <property type="match status" value="1"/>
</dbReference>
<dbReference type="InterPro" id="IPR011009">
    <property type="entry name" value="Kinase-like_dom_sf"/>
</dbReference>
<dbReference type="SMART" id="SM00133">
    <property type="entry name" value="S_TK_X"/>
    <property type="match status" value="1"/>
</dbReference>
<dbReference type="PANTHER" id="PTHR22968">
    <property type="entry name" value="PROTEIN KINASE C, MU"/>
    <property type="match status" value="1"/>
</dbReference>
<dbReference type="SMART" id="SM00239">
    <property type="entry name" value="C2"/>
    <property type="match status" value="1"/>
</dbReference>
<reference evidence="14 15" key="1">
    <citation type="submission" date="2019-01" db="EMBL/GenBank/DDBJ databases">
        <authorList>
            <person name="Sayadi A."/>
        </authorList>
    </citation>
    <scope>NUCLEOTIDE SEQUENCE [LARGE SCALE GENOMIC DNA]</scope>
</reference>
<dbReference type="GO" id="GO:0004697">
    <property type="term" value="F:diacylglycerol-dependent serine/threonine kinase activity"/>
    <property type="evidence" value="ECO:0007669"/>
    <property type="project" value="UniProtKB-EC"/>
</dbReference>
<evidence type="ECO:0000259" key="11">
    <source>
        <dbReference type="PROSITE" id="PS50004"/>
    </source>
</evidence>
<keyword evidence="2" id="KW-0808">Transferase</keyword>
<dbReference type="InterPro" id="IPR000961">
    <property type="entry name" value="AGC-kinase_C"/>
</dbReference>
<evidence type="ECO:0000256" key="9">
    <source>
        <dbReference type="ARBA" id="ARBA00047272"/>
    </source>
</evidence>
<dbReference type="InterPro" id="IPR000008">
    <property type="entry name" value="C2_dom"/>
</dbReference>
<dbReference type="EMBL" id="CAACVG010011873">
    <property type="protein sequence ID" value="VEN59064.1"/>
    <property type="molecule type" value="Genomic_DNA"/>
</dbReference>
<dbReference type="SMART" id="SM00109">
    <property type="entry name" value="C1"/>
    <property type="match status" value="2"/>
</dbReference>
<dbReference type="GO" id="GO:0106310">
    <property type="term" value="F:protein serine kinase activity"/>
    <property type="evidence" value="ECO:0007669"/>
    <property type="project" value="RHEA"/>
</dbReference>
<comment type="catalytic activity">
    <reaction evidence="9">
        <text>L-threonyl-[protein] + ATP = O-phospho-L-threonyl-[protein] + ADP + H(+)</text>
        <dbReference type="Rhea" id="RHEA:46608"/>
        <dbReference type="Rhea" id="RHEA-COMP:11060"/>
        <dbReference type="Rhea" id="RHEA-COMP:11605"/>
        <dbReference type="ChEBI" id="CHEBI:15378"/>
        <dbReference type="ChEBI" id="CHEBI:30013"/>
        <dbReference type="ChEBI" id="CHEBI:30616"/>
        <dbReference type="ChEBI" id="CHEBI:61977"/>
        <dbReference type="ChEBI" id="CHEBI:456216"/>
        <dbReference type="EC" id="2.7.11.13"/>
    </reaction>
</comment>
<dbReference type="FunFam" id="3.30.60.20:FF:000006">
    <property type="entry name" value="Protein kinase C"/>
    <property type="match status" value="1"/>
</dbReference>
<dbReference type="OrthoDB" id="63267at2759"/>
<feature type="domain" description="AGC-kinase C-terminal" evidence="13">
    <location>
        <begin position="359"/>
        <end position="429"/>
    </location>
</feature>
<feature type="domain" description="Phorbol-ester/DAG-type" evidence="12">
    <location>
        <begin position="106"/>
        <end position="156"/>
    </location>
</feature>
<evidence type="ECO:0000256" key="3">
    <source>
        <dbReference type="ARBA" id="ARBA00022723"/>
    </source>
</evidence>
<keyword evidence="4" id="KW-0547">Nucleotide-binding</keyword>
<dbReference type="InterPro" id="IPR017892">
    <property type="entry name" value="Pkinase_C"/>
</dbReference>
<dbReference type="GO" id="GO:0005829">
    <property type="term" value="C:cytosol"/>
    <property type="evidence" value="ECO:0007669"/>
    <property type="project" value="TreeGrafter"/>
</dbReference>
<evidence type="ECO:0000256" key="4">
    <source>
        <dbReference type="ARBA" id="ARBA00022741"/>
    </source>
</evidence>
<dbReference type="SUPFAM" id="SSF57889">
    <property type="entry name" value="Cysteine-rich domain"/>
    <property type="match status" value="2"/>
</dbReference>
<dbReference type="InterPro" id="IPR002219">
    <property type="entry name" value="PKC_DAG/PE"/>
</dbReference>
<dbReference type="PANTHER" id="PTHR22968:SF14">
    <property type="entry name" value="PROTEIN KINASE C"/>
    <property type="match status" value="1"/>
</dbReference>
<dbReference type="Proteomes" id="UP000410492">
    <property type="component" value="Unassembled WGS sequence"/>
</dbReference>
<organism evidence="14 15">
    <name type="scientific">Callosobruchus maculatus</name>
    <name type="common">Southern cowpea weevil</name>
    <name type="synonym">Pulse bruchid</name>
    <dbReference type="NCBI Taxonomy" id="64391"/>
    <lineage>
        <taxon>Eukaryota</taxon>
        <taxon>Metazoa</taxon>
        <taxon>Ecdysozoa</taxon>
        <taxon>Arthropoda</taxon>
        <taxon>Hexapoda</taxon>
        <taxon>Insecta</taxon>
        <taxon>Pterygota</taxon>
        <taxon>Neoptera</taxon>
        <taxon>Endopterygota</taxon>
        <taxon>Coleoptera</taxon>
        <taxon>Polyphaga</taxon>
        <taxon>Cucujiformia</taxon>
        <taxon>Chrysomeloidea</taxon>
        <taxon>Chrysomelidae</taxon>
        <taxon>Bruchinae</taxon>
        <taxon>Bruchini</taxon>
        <taxon>Callosobruchus</taxon>
    </lineage>
</organism>
<accession>A0A653DFS6</accession>
<evidence type="ECO:0000256" key="7">
    <source>
        <dbReference type="ARBA" id="ARBA00022833"/>
    </source>
</evidence>
<name>A0A653DFS6_CALMS</name>
<protein>
    <submittedName>
        <fullName evidence="14">Uncharacterized protein</fullName>
    </submittedName>
</protein>
<dbReference type="GO" id="GO:0005524">
    <property type="term" value="F:ATP binding"/>
    <property type="evidence" value="ECO:0007669"/>
    <property type="project" value="UniProtKB-KW"/>
</dbReference>
<dbReference type="SUPFAM" id="SSF56112">
    <property type="entry name" value="Protein kinase-like (PK-like)"/>
    <property type="match status" value="1"/>
</dbReference>
<dbReference type="InterPro" id="IPR020454">
    <property type="entry name" value="DAG/PE-bd"/>
</dbReference>
<keyword evidence="5" id="KW-0863">Zinc-finger</keyword>
<comment type="catalytic activity">
    <reaction evidence="10">
        <text>L-seryl-[protein] + ATP = O-phospho-L-seryl-[protein] + ADP + H(+)</text>
        <dbReference type="Rhea" id="RHEA:17989"/>
        <dbReference type="Rhea" id="RHEA-COMP:9863"/>
        <dbReference type="Rhea" id="RHEA-COMP:11604"/>
        <dbReference type="ChEBI" id="CHEBI:15378"/>
        <dbReference type="ChEBI" id="CHEBI:29999"/>
        <dbReference type="ChEBI" id="CHEBI:30616"/>
        <dbReference type="ChEBI" id="CHEBI:83421"/>
        <dbReference type="ChEBI" id="CHEBI:456216"/>
        <dbReference type="EC" id="2.7.11.13"/>
    </reaction>
</comment>
<dbReference type="Pfam" id="PF00433">
    <property type="entry name" value="Pkinase_C"/>
    <property type="match status" value="1"/>
</dbReference>
<evidence type="ECO:0000313" key="14">
    <source>
        <dbReference type="EMBL" id="VEN59064.1"/>
    </source>
</evidence>
<dbReference type="Gene3D" id="3.30.200.20">
    <property type="entry name" value="Phosphorylase Kinase, domain 1"/>
    <property type="match status" value="1"/>
</dbReference>
<dbReference type="FunFam" id="3.30.60.20:FF:000052">
    <property type="entry name" value="Protein kinase C"/>
    <property type="match status" value="1"/>
</dbReference>
<feature type="domain" description="Phorbol-ester/DAG-type" evidence="12">
    <location>
        <begin position="41"/>
        <end position="91"/>
    </location>
</feature>
<dbReference type="Gene3D" id="3.30.60.20">
    <property type="match status" value="2"/>
</dbReference>
<dbReference type="CDD" id="cd20836">
    <property type="entry name" value="C1_cPKC_rpt2"/>
    <property type="match status" value="1"/>
</dbReference>
<keyword evidence="7" id="KW-0862">Zinc</keyword>
<dbReference type="GO" id="GO:0008270">
    <property type="term" value="F:zinc ion binding"/>
    <property type="evidence" value="ECO:0007669"/>
    <property type="project" value="UniProtKB-KW"/>
</dbReference>
<dbReference type="AlphaFoldDB" id="A0A653DFS6"/>
<gene>
    <name evidence="14" type="ORF">CALMAC_LOCUS17223</name>
</gene>
<evidence type="ECO:0000313" key="15">
    <source>
        <dbReference type="Proteomes" id="UP000410492"/>
    </source>
</evidence>
<evidence type="ECO:0000256" key="10">
    <source>
        <dbReference type="ARBA" id="ARBA00047470"/>
    </source>
</evidence>
<dbReference type="Gene3D" id="1.10.510.10">
    <property type="entry name" value="Transferase(Phosphotransferase) domain 1"/>
    <property type="match status" value="1"/>
</dbReference>
<dbReference type="GO" id="GO:0035556">
    <property type="term" value="P:intracellular signal transduction"/>
    <property type="evidence" value="ECO:0007669"/>
    <property type="project" value="TreeGrafter"/>
</dbReference>
<dbReference type="GO" id="GO:0007200">
    <property type="term" value="P:phospholipase C-activating G protein-coupled receptor signaling pathway"/>
    <property type="evidence" value="ECO:0007669"/>
    <property type="project" value="TreeGrafter"/>
</dbReference>
<dbReference type="InterPro" id="IPR035892">
    <property type="entry name" value="C2_domain_sf"/>
</dbReference>
<dbReference type="GO" id="GO:0016020">
    <property type="term" value="C:membrane"/>
    <property type="evidence" value="ECO:0007669"/>
    <property type="project" value="UniProtKB-SubCell"/>
</dbReference>
<evidence type="ECO:0000259" key="12">
    <source>
        <dbReference type="PROSITE" id="PS50081"/>
    </source>
</evidence>
<dbReference type="InterPro" id="IPR046349">
    <property type="entry name" value="C1-like_sf"/>
</dbReference>
<keyword evidence="1" id="KW-0723">Serine/threonine-protein kinase</keyword>
<proteinExistence type="predicted"/>
<evidence type="ECO:0000256" key="6">
    <source>
        <dbReference type="ARBA" id="ARBA00022777"/>
    </source>
</evidence>
<dbReference type="PROSITE" id="PS00479">
    <property type="entry name" value="ZF_DAG_PE_1"/>
    <property type="match status" value="1"/>
</dbReference>
<evidence type="ECO:0000256" key="1">
    <source>
        <dbReference type="ARBA" id="ARBA00022527"/>
    </source>
</evidence>
<dbReference type="CDD" id="cd20833">
    <property type="entry name" value="C1_cPKC_rpt1"/>
    <property type="match status" value="1"/>
</dbReference>
<keyword evidence="8" id="KW-0067">ATP-binding</keyword>
<sequence>MAEEDANSLDENGPDLNTKFGLRLRGRKGALKKKNVYNIKDHCFIPRFFKQPTFCSHCKDFIWGFGKQGYQCQVCSFVVHKRCHEYVTFTCPGVDKGPDSDDTRTRHNFKVHTYASPTFCDHCGSLLYGVLHQGMKCSACDMNVHKRCVESVPNLCGCDHTERRGRIQLKITCTGSKLVVEVKEGRNMIPMDPNGLSDPYVKLKLIPDTDGVKKKTKTIKASLNPIWNETITFELKPEDKDRRLLIEVWDWDRTSRNDFMGSLSFGISEILKSPADGWFKLLTQEEGEFYNVPVPEEGVDLVVLKTQQQRYVNGGDLMFQIQQCGKFKEPVALLTKNPTKRLGCGPRGEEDIRIHPFYRRIDWDKIEAREVQPPFKPKIKHRKDVSNFDKQFTSEKTDLTPTDKLFMMNLDQTEFNGFSFLNPEFVQHV</sequence>
<dbReference type="Gene3D" id="2.60.40.150">
    <property type="entry name" value="C2 domain"/>
    <property type="match status" value="1"/>
</dbReference>
<dbReference type="PRINTS" id="PR00360">
    <property type="entry name" value="C2DOMAIN"/>
</dbReference>
<dbReference type="FunFam" id="2.60.40.150:FF:000012">
    <property type="entry name" value="Kinase C alpha type"/>
    <property type="match status" value="1"/>
</dbReference>
<dbReference type="PRINTS" id="PR00008">
    <property type="entry name" value="DAGPEDOMAIN"/>
</dbReference>
<evidence type="ECO:0000256" key="5">
    <source>
        <dbReference type="ARBA" id="ARBA00022771"/>
    </source>
</evidence>
<evidence type="ECO:0000256" key="2">
    <source>
        <dbReference type="ARBA" id="ARBA00022679"/>
    </source>
</evidence>
<evidence type="ECO:0000256" key="8">
    <source>
        <dbReference type="ARBA" id="ARBA00022840"/>
    </source>
</evidence>
<keyword evidence="3" id="KW-0479">Metal-binding</keyword>
<keyword evidence="6" id="KW-0418">Kinase</keyword>
<dbReference type="Pfam" id="PF00130">
    <property type="entry name" value="C1_1"/>
    <property type="match status" value="2"/>
</dbReference>
<feature type="domain" description="C2" evidence="11">
    <location>
        <begin position="163"/>
        <end position="279"/>
    </location>
</feature>
<dbReference type="PROSITE" id="PS50004">
    <property type="entry name" value="C2"/>
    <property type="match status" value="1"/>
</dbReference>
<evidence type="ECO:0000259" key="13">
    <source>
        <dbReference type="PROSITE" id="PS51285"/>
    </source>
</evidence>
<dbReference type="PROSITE" id="PS51285">
    <property type="entry name" value="AGC_KINASE_CTER"/>
    <property type="match status" value="1"/>
</dbReference>
<dbReference type="Pfam" id="PF00168">
    <property type="entry name" value="C2"/>
    <property type="match status" value="1"/>
</dbReference>
<dbReference type="PROSITE" id="PS50081">
    <property type="entry name" value="ZF_DAG_PE_2"/>
    <property type="match status" value="2"/>
</dbReference>